<evidence type="ECO:0000256" key="23">
    <source>
        <dbReference type="SAM" id="MobiDB-lite"/>
    </source>
</evidence>
<dbReference type="SUPFAM" id="SSF52540">
    <property type="entry name" value="P-loop containing nucleoside triphosphate hydrolases"/>
    <property type="match status" value="1"/>
</dbReference>
<feature type="domain" description="Bromo" evidence="24">
    <location>
        <begin position="919"/>
        <end position="991"/>
    </location>
</feature>
<dbReference type="FunFam" id="3.30.40.10:FF:000034">
    <property type="entry name" value="Histone acetyltransferase p300"/>
    <property type="match status" value="1"/>
</dbReference>
<dbReference type="Pfam" id="PF01556">
    <property type="entry name" value="DnaJ_C"/>
    <property type="match status" value="1"/>
</dbReference>
<dbReference type="Pfam" id="PF02135">
    <property type="entry name" value="zf-TAZ"/>
    <property type="match status" value="1"/>
</dbReference>
<feature type="domain" description="TAZ-type" evidence="26">
    <location>
        <begin position="323"/>
        <end position="409"/>
    </location>
</feature>
<feature type="domain" description="KIX" evidence="27">
    <location>
        <begin position="549"/>
        <end position="628"/>
    </location>
</feature>
<dbReference type="FunFam" id="3.40.50.300:FF:000635">
    <property type="entry name" value="Sarcalumenin, putative"/>
    <property type="match status" value="1"/>
</dbReference>
<keyword evidence="4" id="KW-0808">Transferase</keyword>
<dbReference type="Proteomes" id="UP000886611">
    <property type="component" value="Unassembled WGS sequence"/>
</dbReference>
<dbReference type="GO" id="GO:0031072">
    <property type="term" value="F:heat shock protein binding"/>
    <property type="evidence" value="ECO:0007669"/>
    <property type="project" value="InterPro"/>
</dbReference>
<keyword evidence="11" id="KW-0703">Sarcoplasmic reticulum</keyword>
<feature type="compositionally biased region" description="Polar residues" evidence="23">
    <location>
        <begin position="427"/>
        <end position="456"/>
    </location>
</feature>
<dbReference type="InterPro" id="IPR001305">
    <property type="entry name" value="HSP_DnaJ_Cys-rich_dom"/>
</dbReference>
<evidence type="ECO:0000256" key="17">
    <source>
        <dbReference type="ARBA" id="ARBA00023180"/>
    </source>
</evidence>
<dbReference type="Pfam" id="PF00439">
    <property type="entry name" value="Bromodomain"/>
    <property type="match status" value="1"/>
</dbReference>
<dbReference type="GO" id="GO:0031490">
    <property type="term" value="F:chromatin DNA binding"/>
    <property type="evidence" value="ECO:0007669"/>
    <property type="project" value="TreeGrafter"/>
</dbReference>
<dbReference type="InterPro" id="IPR036529">
    <property type="entry name" value="KIX_dom_sf"/>
</dbReference>
<dbReference type="Gene3D" id="1.20.1020.10">
    <property type="entry name" value="TAZ domain"/>
    <property type="match status" value="1"/>
</dbReference>
<dbReference type="InterPro" id="IPR008971">
    <property type="entry name" value="HSP40/DnaJ_pept-bd"/>
</dbReference>
<evidence type="ECO:0000256" key="16">
    <source>
        <dbReference type="ARBA" id="ARBA00023163"/>
    </source>
</evidence>
<feature type="region of interest" description="Disordered" evidence="23">
    <location>
        <begin position="861"/>
        <end position="881"/>
    </location>
</feature>
<dbReference type="GO" id="GO:0008270">
    <property type="term" value="F:zinc ion binding"/>
    <property type="evidence" value="ECO:0007669"/>
    <property type="project" value="UniProtKB-KW"/>
</dbReference>
<feature type="non-terminal residue" evidence="29">
    <location>
        <position position="1815"/>
    </location>
</feature>
<keyword evidence="15" id="KW-0472">Membrane</keyword>
<feature type="region of interest" description="Disordered" evidence="23">
    <location>
        <begin position="417"/>
        <end position="456"/>
    </location>
</feature>
<dbReference type="InterPro" id="IPR000197">
    <property type="entry name" value="Znf_TAZ"/>
</dbReference>
<dbReference type="InterPro" id="IPR018359">
    <property type="entry name" value="Bromodomain_CS"/>
</dbReference>
<dbReference type="CDD" id="cd10747">
    <property type="entry name" value="DnaJ_C"/>
    <property type="match status" value="1"/>
</dbReference>
<evidence type="ECO:0000256" key="15">
    <source>
        <dbReference type="ARBA" id="ARBA00023136"/>
    </source>
</evidence>
<dbReference type="InterPro" id="IPR001487">
    <property type="entry name" value="Bromodomain"/>
</dbReference>
<dbReference type="Gene3D" id="3.40.50.300">
    <property type="entry name" value="P-loop containing nucleotide triphosphate hydrolases"/>
    <property type="match status" value="1"/>
</dbReference>
<dbReference type="SMART" id="SM00551">
    <property type="entry name" value="ZnF_TAZ"/>
    <property type="match status" value="1"/>
</dbReference>
<dbReference type="EMBL" id="JAATIS010009265">
    <property type="protein sequence ID" value="KAG2456011.1"/>
    <property type="molecule type" value="Genomic_DNA"/>
</dbReference>
<keyword evidence="12" id="KW-0805">Transcription regulation</keyword>
<evidence type="ECO:0000313" key="30">
    <source>
        <dbReference type="Proteomes" id="UP000886611"/>
    </source>
</evidence>
<evidence type="ECO:0000256" key="22">
    <source>
        <dbReference type="PROSITE-ProRule" id="PRU00203"/>
    </source>
</evidence>
<accession>A0A8X8BI08</accession>
<keyword evidence="5 22" id="KW-0479">Metal-binding</keyword>
<feature type="compositionally biased region" description="Polar residues" evidence="23">
    <location>
        <begin position="173"/>
        <end position="197"/>
    </location>
</feature>
<feature type="domain" description="Dynamin-type G" evidence="28">
    <location>
        <begin position="1432"/>
        <end position="1673"/>
    </location>
</feature>
<dbReference type="SUPFAM" id="SSF57933">
    <property type="entry name" value="TAZ domain"/>
    <property type="match status" value="1"/>
</dbReference>
<dbReference type="GO" id="GO:0005654">
    <property type="term" value="C:nucleoplasm"/>
    <property type="evidence" value="ECO:0007669"/>
    <property type="project" value="UniProtKB-ARBA"/>
</dbReference>
<dbReference type="PROSITE" id="PS50952">
    <property type="entry name" value="KIX"/>
    <property type="match status" value="1"/>
</dbReference>
<dbReference type="GO" id="GO:0000123">
    <property type="term" value="C:histone acetyltransferase complex"/>
    <property type="evidence" value="ECO:0007669"/>
    <property type="project" value="TreeGrafter"/>
</dbReference>
<dbReference type="FunFam" id="1.20.1020.10:FF:000002">
    <property type="entry name" value="E1A binding protein p300"/>
    <property type="match status" value="1"/>
</dbReference>
<evidence type="ECO:0000256" key="3">
    <source>
        <dbReference type="ARBA" id="ARBA00013184"/>
    </source>
</evidence>
<evidence type="ECO:0000256" key="1">
    <source>
        <dbReference type="ARBA" id="ARBA00004123"/>
    </source>
</evidence>
<dbReference type="GO" id="GO:0033018">
    <property type="term" value="C:sarcoplasmic reticulum lumen"/>
    <property type="evidence" value="ECO:0007669"/>
    <property type="project" value="UniProtKB-SubCell"/>
</dbReference>
<feature type="compositionally biased region" description="Basic and acidic residues" evidence="23">
    <location>
        <begin position="863"/>
        <end position="881"/>
    </location>
</feature>
<keyword evidence="7" id="KW-0677">Repeat</keyword>
<dbReference type="CDD" id="cd15802">
    <property type="entry name" value="RING_CBP-p300"/>
    <property type="match status" value="1"/>
</dbReference>
<keyword evidence="13 21" id="KW-0103">Bromodomain</keyword>
<dbReference type="SUPFAM" id="SSF49493">
    <property type="entry name" value="HSP40/DnaJ peptide-binding domain"/>
    <property type="match status" value="1"/>
</dbReference>
<dbReference type="InterPro" id="IPR010303">
    <property type="entry name" value="RING_CBP-p300"/>
</dbReference>
<dbReference type="InterPro" id="IPR056484">
    <property type="entry name" value="PHD_P300"/>
</dbReference>
<evidence type="ECO:0000256" key="21">
    <source>
        <dbReference type="PROSITE-ProRule" id="PRU00035"/>
    </source>
</evidence>
<dbReference type="CDD" id="cd05495">
    <property type="entry name" value="Bromo_cbp_like"/>
    <property type="match status" value="1"/>
</dbReference>
<dbReference type="InterPro" id="IPR027417">
    <property type="entry name" value="P-loop_NTPase"/>
</dbReference>
<dbReference type="PRINTS" id="PR00503">
    <property type="entry name" value="BROMODOMAIN"/>
</dbReference>
<dbReference type="Gene3D" id="2.10.110.40">
    <property type="match status" value="1"/>
</dbReference>
<evidence type="ECO:0000256" key="4">
    <source>
        <dbReference type="ARBA" id="ARBA00022679"/>
    </source>
</evidence>
<dbReference type="InterPro" id="IPR036410">
    <property type="entry name" value="HSP_DnaJ_Cys-rich_dom_sf"/>
</dbReference>
<proteinExistence type="predicted"/>
<keyword evidence="8" id="KW-0547">Nucleotide-binding</keyword>
<keyword evidence="30" id="KW-1185">Reference proteome</keyword>
<dbReference type="CDD" id="cd15647">
    <property type="entry name" value="PHD_CBP"/>
    <property type="match status" value="1"/>
</dbReference>
<evidence type="ECO:0000256" key="13">
    <source>
        <dbReference type="ARBA" id="ARBA00023117"/>
    </source>
</evidence>
<evidence type="ECO:0000256" key="20">
    <source>
        <dbReference type="ARBA" id="ARBA00074933"/>
    </source>
</evidence>
<evidence type="ECO:0000256" key="14">
    <source>
        <dbReference type="ARBA" id="ARBA00023134"/>
    </source>
</evidence>
<dbReference type="FunFam" id="1.20.920.10:FF:000001">
    <property type="entry name" value="Histone acetyltransferase p300"/>
    <property type="match status" value="1"/>
</dbReference>
<dbReference type="CDD" id="cd09913">
    <property type="entry name" value="EHD"/>
    <property type="match status" value="1"/>
</dbReference>
<dbReference type="Pfam" id="PF16880">
    <property type="entry name" value="EHD_N"/>
    <property type="match status" value="1"/>
</dbReference>
<dbReference type="GO" id="GO:0005525">
    <property type="term" value="F:GTP binding"/>
    <property type="evidence" value="ECO:0007669"/>
    <property type="project" value="InterPro"/>
</dbReference>
<keyword evidence="18" id="KW-0539">Nucleus</keyword>
<dbReference type="SUPFAM" id="SSF47370">
    <property type="entry name" value="Bromodomain"/>
    <property type="match status" value="1"/>
</dbReference>
<dbReference type="PANTHER" id="PTHR13808">
    <property type="entry name" value="CBP/P300-RELATED"/>
    <property type="match status" value="1"/>
</dbReference>
<dbReference type="SUPFAM" id="SSF47040">
    <property type="entry name" value="Kix domain of CBP (creb binding protein)"/>
    <property type="match status" value="1"/>
</dbReference>
<feature type="domain" description="PHD-type" evidence="25">
    <location>
        <begin position="1050"/>
        <end position="1111"/>
    </location>
</feature>
<name>A0A8X8BI08_POLSE</name>
<evidence type="ECO:0000256" key="5">
    <source>
        <dbReference type="ARBA" id="ARBA00022723"/>
    </source>
</evidence>
<dbReference type="FunFam" id="2.60.260.20:FF:000005">
    <property type="entry name" value="Chaperone protein dnaJ 1, mitochondrial"/>
    <property type="match status" value="1"/>
</dbReference>
<evidence type="ECO:0000256" key="9">
    <source>
        <dbReference type="ARBA" id="ARBA00022771"/>
    </source>
</evidence>
<evidence type="ECO:0000259" key="26">
    <source>
        <dbReference type="PROSITE" id="PS50134"/>
    </source>
</evidence>
<dbReference type="InterPro" id="IPR003101">
    <property type="entry name" value="KIX_dom"/>
</dbReference>
<dbReference type="InterPro" id="IPR019787">
    <property type="entry name" value="Znf_PHD-finger"/>
</dbReference>
<dbReference type="Pfam" id="PF06001">
    <property type="entry name" value="RING_CBP-p300"/>
    <property type="match status" value="1"/>
</dbReference>
<dbReference type="InterPro" id="IPR002939">
    <property type="entry name" value="DnaJ_C"/>
</dbReference>
<evidence type="ECO:0000259" key="28">
    <source>
        <dbReference type="PROSITE" id="PS51718"/>
    </source>
</evidence>
<sequence>MVSSIFAGDFRVMLDENVNTEKDSKFEFHFPTLFDLENDLPDELIPNGEATIQSMATNGGVGGGVTSITSDTSLKHKHLPELLRPGCTSILNTSNNQLGMGSLVKNPLTQTLPSPASSLGILLPNTASSQVQKQMSVQGGNAVPGTTANETHVGIGISSNFSQTLLNTAHGLLNQSSHPQGQVMNGTLGSVSHSKTAGVQFPSPGLQPGGSSGSTGVLAETVTQGVQMVNHSPLNAQQSGSMAKVGPFVQPYSQSGMQQIGPSGVNPPLQNKSAFSSSLPFTSGLKGSALTSVPNLTPMQQSQQVPTAGVVSTQGLSTGPTADPEKRKLIQQQLVLLLHAHKCQRREQSNGEVRHCTLPHCRTMKNVLNHMTHCPSGKSCQVAHCASSRQIISHWKNCTRHDCPVCLPLKNANDKRNQQPLLGPASTGLSNSVSAGATHGAAQQNTPKVNSSNLIDPSSMQRAYDALGLPYGNQPQVPDQQQVQNQPHQQMRSISSLGKYDSSTFKQNLIYSITNLNFFIFHLFSDGSGGNKMTNMGNLPTAAPLSSPGVQKSWHEHVTQDLRNHLVHKLVQAIFPTPDPAALKDRRMENLVAYARKVEGDMYESANSRDEYYHLLAEKIYKIQKELEEKRRSRLQRQNVLGTQAQMAATSNQQPVVHQTPALPSAQTIRPPNGPLPLTNIPNQLTNHMQPHQGINQFNPMTVGNPQMTQKSSQTNPAGPVNTLDAVPAMAPSPSRLAQAPSLFGAQSSNVVGQTNIQNQFLSQNQFTVSPGPMNVNNLSMGQPTSQTGVSQVAEAAGCVGLHSASPGTVTNGDLDSQQCGADFVVNMMSKSKEEEEKFKYSEHQAKLKQEPEDDIFQTASQVKEDSDGVEGKAEPMEVEEKKCDVKAEVKEEKEMGSNVFKPEELRQALMPTLEVLYRQDPESLPFRQPVDPQFLGIPDYFDIVKNPMDLSTIKRKLDTGLYKDPWQFADDVWLMFSNAWLYNKKTSRVYKCCTKLAEVFEQEIDPVMQSLGYCCGRKYEFSPQTLCCYGKQLCTIPRDATYYSYQNRYHFCEKCFNEIQNDDITLGDDASQPQTFVECKDCGRKMHQICVLHNEFIWPSGFTCDNCLRKTGSTRKENKFSAKRLQSTRLGMYIEDRVNKFLKRQNHPEAGEVFVRVVASSDKTAEVKPGMKASKTLLRHSTVVQRGKSQHMFQKRKAVIHLKNESLSYQETINTGPFVMRSTCRRCGGRGSVITTPCVLCRGSGHTKQKRMVMVPVPAGVEDGQTVRMPVGKKEIFITFRVQKSPVFRRDGADIHSDLYISVAQAILGGTARAQGLYETLNIAIPPGSQADQRVRLAGKGIPRVNSYGYGDHFIHIKIRIPKNLTNRQRDLILSYAEEESDVDGTVNGITNTASAVLQRLRKIYHSSIKPLEQAYRYNELRQHEISDGEITSKPMVLFLGPWSVGKSTMINYLLGLQDTPYQLYTGAEPTTSEFTVIMHGEKMRTIEGIVMAADSARSFSPLEKFGQNFLEKLVGIEMPHKLLQRVTFVDTPGIIENRKQQERGYPFNDVCQWFIDRADLIFVVFDPTKLDVGLELEMLFRQFKGRESQIRIILNKADSLATQDLMRVYGALFWSLAPLINVTEPPRVYVSSFWPYDYAPDTSRELFKKEEVSLLEDLNQVIENRLENKIAFIRQHGIRVRIHALLVDRYLQTFRDKMTFFSDPELVFQEIVDDPDKFYIFKSILAKTNVSKFDLPNRDAYRDFFGINPVNNFKLLTAQCSYMGGCLLDKIEKAITHELPGLLGSIASGKNPNLTSCEATGCGETPKNRYKKH</sequence>
<dbReference type="GO" id="GO:0006457">
    <property type="term" value="P:protein folding"/>
    <property type="evidence" value="ECO:0007669"/>
    <property type="project" value="InterPro"/>
</dbReference>
<dbReference type="FunFam" id="1.10.246.20:FF:000001">
    <property type="entry name" value="E1A binding protein p300"/>
    <property type="match status" value="1"/>
</dbReference>
<dbReference type="GO" id="GO:0005667">
    <property type="term" value="C:transcription regulator complex"/>
    <property type="evidence" value="ECO:0007669"/>
    <property type="project" value="TreeGrafter"/>
</dbReference>
<dbReference type="InterPro" id="IPR038547">
    <property type="entry name" value="RING_CBP-p300_sf"/>
</dbReference>
<evidence type="ECO:0000256" key="12">
    <source>
        <dbReference type="ARBA" id="ARBA00023015"/>
    </source>
</evidence>
<dbReference type="PANTHER" id="PTHR13808:SF34">
    <property type="entry name" value="CREB-BINDING PROTEIN"/>
    <property type="match status" value="1"/>
</dbReference>
<protein>
    <recommendedName>
        <fullName evidence="20">Sarcalumenin</fullName>
        <ecNumber evidence="3">2.3.1.48</ecNumber>
    </recommendedName>
</protein>
<keyword evidence="17" id="KW-0325">Glycoprotein</keyword>
<keyword evidence="16" id="KW-0804">Transcription</keyword>
<dbReference type="PROSITE" id="PS00633">
    <property type="entry name" value="BROMODOMAIN_1"/>
    <property type="match status" value="1"/>
</dbReference>
<dbReference type="Gene3D" id="1.10.268.20">
    <property type="match status" value="1"/>
</dbReference>
<dbReference type="SMART" id="SM00297">
    <property type="entry name" value="BROMO"/>
    <property type="match status" value="1"/>
</dbReference>
<dbReference type="PROSITE" id="PS50016">
    <property type="entry name" value="ZF_PHD_2"/>
    <property type="match status" value="1"/>
</dbReference>
<evidence type="ECO:0000256" key="19">
    <source>
        <dbReference type="ARBA" id="ARBA00060448"/>
    </source>
</evidence>
<keyword evidence="9 22" id="KW-0863">Zinc-finger</keyword>
<dbReference type="InterPro" id="IPR045063">
    <property type="entry name" value="Dynamin_N"/>
</dbReference>
<dbReference type="InterPro" id="IPR031692">
    <property type="entry name" value="EHD_N"/>
</dbReference>
<keyword evidence="10 22" id="KW-0862">Zinc</keyword>
<dbReference type="InterPro" id="IPR013178">
    <property type="entry name" value="Histone_AcTrfase_Rtt109/CBP"/>
</dbReference>
<dbReference type="Pfam" id="PF23570">
    <property type="entry name" value="PHD_P300"/>
    <property type="match status" value="1"/>
</dbReference>
<dbReference type="CDD" id="cd10719">
    <property type="entry name" value="DnaJ_zf"/>
    <property type="match status" value="1"/>
</dbReference>
<organism evidence="29 30">
    <name type="scientific">Polypterus senegalus</name>
    <name type="common">Senegal bichir</name>
    <dbReference type="NCBI Taxonomy" id="55291"/>
    <lineage>
        <taxon>Eukaryota</taxon>
        <taxon>Metazoa</taxon>
        <taxon>Chordata</taxon>
        <taxon>Craniata</taxon>
        <taxon>Vertebrata</taxon>
        <taxon>Euteleostomi</taxon>
        <taxon>Actinopterygii</taxon>
        <taxon>Polypteriformes</taxon>
        <taxon>Polypteridae</taxon>
        <taxon>Polypterus</taxon>
    </lineage>
</organism>
<gene>
    <name evidence="29" type="primary">Srl</name>
    <name evidence="29" type="ORF">GTO96_0007863</name>
</gene>
<evidence type="ECO:0000256" key="18">
    <source>
        <dbReference type="ARBA" id="ARBA00023242"/>
    </source>
</evidence>
<comment type="caution">
    <text evidence="29">The sequence shown here is derived from an EMBL/GenBank/DDBJ whole genome shotgun (WGS) entry which is preliminary data.</text>
</comment>
<dbReference type="GO" id="GO:0004402">
    <property type="term" value="F:histone acetyltransferase activity"/>
    <property type="evidence" value="ECO:0007669"/>
    <property type="project" value="InterPro"/>
</dbReference>
<dbReference type="EC" id="2.3.1.48" evidence="3"/>
<evidence type="ECO:0000259" key="25">
    <source>
        <dbReference type="PROSITE" id="PS50016"/>
    </source>
</evidence>
<dbReference type="SUPFAM" id="SSF57938">
    <property type="entry name" value="DnaJ/Hsp40 cysteine-rich domain"/>
    <property type="match status" value="1"/>
</dbReference>
<feature type="non-terminal residue" evidence="29">
    <location>
        <position position="1"/>
    </location>
</feature>
<evidence type="ECO:0000256" key="7">
    <source>
        <dbReference type="ARBA" id="ARBA00022737"/>
    </source>
</evidence>
<dbReference type="GO" id="GO:0045944">
    <property type="term" value="P:positive regulation of transcription by RNA polymerase II"/>
    <property type="evidence" value="ECO:0007669"/>
    <property type="project" value="TreeGrafter"/>
</dbReference>
<evidence type="ECO:0000256" key="11">
    <source>
        <dbReference type="ARBA" id="ARBA00022951"/>
    </source>
</evidence>
<keyword evidence="6" id="KW-0732">Signal</keyword>
<reference evidence="29 30" key="1">
    <citation type="journal article" date="2021" name="Cell">
        <title>Tracing the genetic footprints of vertebrate landing in non-teleost ray-finned fishes.</title>
        <authorList>
            <person name="Bi X."/>
            <person name="Wang K."/>
            <person name="Yang L."/>
            <person name="Pan H."/>
            <person name="Jiang H."/>
            <person name="Wei Q."/>
            <person name="Fang M."/>
            <person name="Yu H."/>
            <person name="Zhu C."/>
            <person name="Cai Y."/>
            <person name="He Y."/>
            <person name="Gan X."/>
            <person name="Zeng H."/>
            <person name="Yu D."/>
            <person name="Zhu Y."/>
            <person name="Jiang H."/>
            <person name="Qiu Q."/>
            <person name="Yang H."/>
            <person name="Zhang Y.E."/>
            <person name="Wang W."/>
            <person name="Zhu M."/>
            <person name="He S."/>
            <person name="Zhang G."/>
        </authorList>
    </citation>
    <scope>NUCLEOTIDE SEQUENCE [LARGE SCALE GENOMIC DNA]</scope>
    <source>
        <strain evidence="29">Bchr_013</strain>
    </source>
</reference>
<evidence type="ECO:0000256" key="6">
    <source>
        <dbReference type="ARBA" id="ARBA00022729"/>
    </source>
</evidence>
<dbReference type="Pfam" id="PF00350">
    <property type="entry name" value="Dynamin_N"/>
    <property type="match status" value="1"/>
</dbReference>
<dbReference type="InterPro" id="IPR035898">
    <property type="entry name" value="TAZ_dom_sf"/>
</dbReference>
<dbReference type="GO" id="GO:0003713">
    <property type="term" value="F:transcription coactivator activity"/>
    <property type="evidence" value="ECO:0007669"/>
    <property type="project" value="TreeGrafter"/>
</dbReference>
<dbReference type="GO" id="GO:0033017">
    <property type="term" value="C:sarcoplasmic reticulum membrane"/>
    <property type="evidence" value="ECO:0007669"/>
    <property type="project" value="UniProtKB-SubCell"/>
</dbReference>
<dbReference type="GO" id="GO:0051082">
    <property type="term" value="F:unfolded protein binding"/>
    <property type="evidence" value="ECO:0007669"/>
    <property type="project" value="InterPro"/>
</dbReference>
<dbReference type="Gene3D" id="1.10.246.20">
    <property type="entry name" value="Coactivator CBP, KIX domain"/>
    <property type="match status" value="1"/>
</dbReference>
<feature type="zinc finger region" description="TAZ-type" evidence="22">
    <location>
        <begin position="323"/>
        <end position="409"/>
    </location>
</feature>
<dbReference type="PROSITE" id="PS51718">
    <property type="entry name" value="G_DYNAMIN_2"/>
    <property type="match status" value="1"/>
</dbReference>
<evidence type="ECO:0000256" key="8">
    <source>
        <dbReference type="ARBA" id="ARBA00022741"/>
    </source>
</evidence>
<keyword evidence="14" id="KW-0342">GTP-binding</keyword>
<dbReference type="Pfam" id="PF02172">
    <property type="entry name" value="KIX"/>
    <property type="match status" value="1"/>
</dbReference>
<dbReference type="Gene3D" id="1.20.920.10">
    <property type="entry name" value="Bromodomain-like"/>
    <property type="match status" value="1"/>
</dbReference>
<feature type="region of interest" description="Disordered" evidence="23">
    <location>
        <begin position="644"/>
        <end position="678"/>
    </location>
</feature>
<dbReference type="Gene3D" id="2.60.260.20">
    <property type="entry name" value="Urease metallochaperone UreE, N-terminal domain"/>
    <property type="match status" value="1"/>
</dbReference>
<evidence type="ECO:0000313" key="29">
    <source>
        <dbReference type="EMBL" id="KAG2456011.1"/>
    </source>
</evidence>
<dbReference type="PROSITE" id="PS50134">
    <property type="entry name" value="ZF_TAZ"/>
    <property type="match status" value="1"/>
</dbReference>
<dbReference type="InterPro" id="IPR036427">
    <property type="entry name" value="Bromodomain-like_sf"/>
</dbReference>
<dbReference type="Gene3D" id="2.10.230.10">
    <property type="entry name" value="Heat shock protein DnaJ, cysteine-rich domain"/>
    <property type="match status" value="1"/>
</dbReference>
<evidence type="ECO:0000256" key="10">
    <source>
        <dbReference type="ARBA" id="ARBA00022833"/>
    </source>
</evidence>
<comment type="subcellular location">
    <subcellularLocation>
        <location evidence="1">Nucleus</location>
    </subcellularLocation>
    <subcellularLocation>
        <location evidence="2">Sarcoplasmic reticulum lumen</location>
    </subcellularLocation>
    <subcellularLocation>
        <location evidence="19">Sarcoplasmic reticulum membrane</location>
        <topology evidence="19">Peripheral membrane protein</topology>
    </subcellularLocation>
</comment>
<dbReference type="InterPro" id="IPR030381">
    <property type="entry name" value="G_DYNAMIN_dom"/>
</dbReference>
<feature type="compositionally biased region" description="Polar residues" evidence="23">
    <location>
        <begin position="644"/>
        <end position="657"/>
    </location>
</feature>
<evidence type="ECO:0000259" key="27">
    <source>
        <dbReference type="PROSITE" id="PS50952"/>
    </source>
</evidence>
<evidence type="ECO:0000259" key="24">
    <source>
        <dbReference type="PROSITE" id="PS50014"/>
    </source>
</evidence>
<dbReference type="PROSITE" id="PS50014">
    <property type="entry name" value="BROMODOMAIN_2"/>
    <property type="match status" value="1"/>
</dbReference>
<evidence type="ECO:0000256" key="2">
    <source>
        <dbReference type="ARBA" id="ARBA00004564"/>
    </source>
</evidence>
<feature type="region of interest" description="Disordered" evidence="23">
    <location>
        <begin position="173"/>
        <end position="215"/>
    </location>
</feature>